<comment type="cofactor">
    <cofactor evidence="1">
        <name>Zn(2+)</name>
        <dbReference type="ChEBI" id="CHEBI:29105"/>
    </cofactor>
</comment>
<organism evidence="6">
    <name type="scientific">marine metagenome</name>
    <dbReference type="NCBI Taxonomy" id="408172"/>
    <lineage>
        <taxon>unclassified sequences</taxon>
        <taxon>metagenomes</taxon>
        <taxon>ecological metagenomes</taxon>
    </lineage>
</organism>
<protein>
    <recommendedName>
        <fullName evidence="5">Alcohol dehydrogenase-like N-terminal domain-containing protein</fullName>
    </recommendedName>
</protein>
<name>A0A382MXI3_9ZZZZ</name>
<accession>A0A382MXI3</accession>
<feature type="non-terminal residue" evidence="6">
    <location>
        <position position="65"/>
    </location>
</feature>
<sequence>MKAAVFRGVGLPLSFEEVELDSPKAGEVKVKIGAAGICRSDLHYMKGEGIMPAPAVLGHEGSGTV</sequence>
<keyword evidence="4" id="KW-0560">Oxidoreductase</keyword>
<evidence type="ECO:0000256" key="2">
    <source>
        <dbReference type="ARBA" id="ARBA00022723"/>
    </source>
</evidence>
<dbReference type="Pfam" id="PF08240">
    <property type="entry name" value="ADH_N"/>
    <property type="match status" value="1"/>
</dbReference>
<dbReference type="InterPro" id="IPR013154">
    <property type="entry name" value="ADH-like_N"/>
</dbReference>
<dbReference type="PANTHER" id="PTHR42940:SF8">
    <property type="entry name" value="VACUOLAR PROTEIN SORTING-ASSOCIATED PROTEIN 11"/>
    <property type="match status" value="1"/>
</dbReference>
<dbReference type="SUPFAM" id="SSF50129">
    <property type="entry name" value="GroES-like"/>
    <property type="match status" value="1"/>
</dbReference>
<evidence type="ECO:0000256" key="4">
    <source>
        <dbReference type="ARBA" id="ARBA00023002"/>
    </source>
</evidence>
<dbReference type="PANTHER" id="PTHR42940">
    <property type="entry name" value="ALCOHOL DEHYDROGENASE 1-RELATED"/>
    <property type="match status" value="1"/>
</dbReference>
<evidence type="ECO:0000256" key="3">
    <source>
        <dbReference type="ARBA" id="ARBA00022833"/>
    </source>
</evidence>
<evidence type="ECO:0000259" key="5">
    <source>
        <dbReference type="Pfam" id="PF08240"/>
    </source>
</evidence>
<evidence type="ECO:0000256" key="1">
    <source>
        <dbReference type="ARBA" id="ARBA00001947"/>
    </source>
</evidence>
<dbReference type="EMBL" id="UINC01095728">
    <property type="protein sequence ID" value="SVC52051.1"/>
    <property type="molecule type" value="Genomic_DNA"/>
</dbReference>
<keyword evidence="2" id="KW-0479">Metal-binding</keyword>
<reference evidence="6" key="1">
    <citation type="submission" date="2018-05" db="EMBL/GenBank/DDBJ databases">
        <authorList>
            <person name="Lanie J.A."/>
            <person name="Ng W.-L."/>
            <person name="Kazmierczak K.M."/>
            <person name="Andrzejewski T.M."/>
            <person name="Davidsen T.M."/>
            <person name="Wayne K.J."/>
            <person name="Tettelin H."/>
            <person name="Glass J.I."/>
            <person name="Rusch D."/>
            <person name="Podicherti R."/>
            <person name="Tsui H.-C.T."/>
            <person name="Winkler M.E."/>
        </authorList>
    </citation>
    <scope>NUCLEOTIDE SEQUENCE</scope>
</reference>
<dbReference type="GO" id="GO:0046872">
    <property type="term" value="F:metal ion binding"/>
    <property type="evidence" value="ECO:0007669"/>
    <property type="project" value="UniProtKB-KW"/>
</dbReference>
<evidence type="ECO:0000313" key="6">
    <source>
        <dbReference type="EMBL" id="SVC52051.1"/>
    </source>
</evidence>
<dbReference type="GO" id="GO:0004022">
    <property type="term" value="F:alcohol dehydrogenase (NAD+) activity"/>
    <property type="evidence" value="ECO:0007669"/>
    <property type="project" value="TreeGrafter"/>
</dbReference>
<dbReference type="AlphaFoldDB" id="A0A382MXI3"/>
<keyword evidence="3" id="KW-0862">Zinc</keyword>
<dbReference type="GO" id="GO:0005737">
    <property type="term" value="C:cytoplasm"/>
    <property type="evidence" value="ECO:0007669"/>
    <property type="project" value="TreeGrafter"/>
</dbReference>
<gene>
    <name evidence="6" type="ORF">METZ01_LOCUS304905</name>
</gene>
<dbReference type="Gene3D" id="3.90.180.10">
    <property type="entry name" value="Medium-chain alcohol dehydrogenases, catalytic domain"/>
    <property type="match status" value="1"/>
</dbReference>
<dbReference type="InterPro" id="IPR011032">
    <property type="entry name" value="GroES-like_sf"/>
</dbReference>
<proteinExistence type="predicted"/>
<feature type="domain" description="Alcohol dehydrogenase-like N-terminal" evidence="5">
    <location>
        <begin position="25"/>
        <end position="65"/>
    </location>
</feature>